<reference evidence="3 4" key="1">
    <citation type="journal article" date="2023" name="G3 (Bethesda)">
        <title>A haplotype-resolved chromosome-scale genome for Quercus rubra L. provides insights into the genetics of adaptive traits for red oak species.</title>
        <authorList>
            <person name="Kapoor B."/>
            <person name="Jenkins J."/>
            <person name="Schmutz J."/>
            <person name="Zhebentyayeva T."/>
            <person name="Kuelheim C."/>
            <person name="Coggeshall M."/>
            <person name="Heim C."/>
            <person name="Lasky J.R."/>
            <person name="Leites L."/>
            <person name="Islam-Faridi N."/>
            <person name="Romero-Severson J."/>
            <person name="DeLeo V.L."/>
            <person name="Lucas S.M."/>
            <person name="Lazic D."/>
            <person name="Gailing O."/>
            <person name="Carlson J."/>
            <person name="Staton M."/>
        </authorList>
    </citation>
    <scope>NUCLEOTIDE SEQUENCE [LARGE SCALE GENOMIC DNA]</scope>
    <source>
        <strain evidence="3">Pseudo-F2</strain>
    </source>
</reference>
<dbReference type="GO" id="GO:0004659">
    <property type="term" value="F:prenyltransferase activity"/>
    <property type="evidence" value="ECO:0007669"/>
    <property type="project" value="InterPro"/>
</dbReference>
<feature type="transmembrane region" description="Helical" evidence="2">
    <location>
        <begin position="120"/>
        <end position="140"/>
    </location>
</feature>
<evidence type="ECO:0000256" key="2">
    <source>
        <dbReference type="SAM" id="Phobius"/>
    </source>
</evidence>
<feature type="transmembrane region" description="Helical" evidence="2">
    <location>
        <begin position="152"/>
        <end position="177"/>
    </location>
</feature>
<dbReference type="InterPro" id="IPR026046">
    <property type="entry name" value="UBIAD1"/>
</dbReference>
<keyword evidence="2" id="KW-0472">Membrane</keyword>
<keyword evidence="2" id="KW-0812">Transmembrane</keyword>
<keyword evidence="1" id="KW-0808">Transferase</keyword>
<dbReference type="GO" id="GO:0042372">
    <property type="term" value="P:phylloquinone biosynthetic process"/>
    <property type="evidence" value="ECO:0007669"/>
    <property type="project" value="TreeGrafter"/>
</dbReference>
<keyword evidence="4" id="KW-1185">Reference proteome</keyword>
<evidence type="ECO:0000256" key="1">
    <source>
        <dbReference type="ARBA" id="ARBA00022679"/>
    </source>
</evidence>
<proteinExistence type="predicted"/>
<name>A0AAN7E765_QUERU</name>
<keyword evidence="2" id="KW-1133">Transmembrane helix</keyword>
<gene>
    <name evidence="3" type="ORF">RGQ29_006154</name>
</gene>
<dbReference type="Proteomes" id="UP001324115">
    <property type="component" value="Unassembled WGS sequence"/>
</dbReference>
<evidence type="ECO:0000313" key="3">
    <source>
        <dbReference type="EMBL" id="KAK4563949.1"/>
    </source>
</evidence>
<feature type="transmembrane region" description="Helical" evidence="2">
    <location>
        <begin position="84"/>
        <end position="100"/>
    </location>
</feature>
<dbReference type="PANTHER" id="PTHR13929:SF0">
    <property type="entry name" value="UBIA PRENYLTRANSFERASE DOMAIN-CONTAINING PROTEIN 1"/>
    <property type="match status" value="1"/>
</dbReference>
<evidence type="ECO:0000313" key="4">
    <source>
        <dbReference type="Proteomes" id="UP001324115"/>
    </source>
</evidence>
<dbReference type="PANTHER" id="PTHR13929">
    <property type="entry name" value="1,4-DIHYDROXY-2-NAPHTHOATE OCTAPRENYLTRANSFERASE"/>
    <property type="match status" value="1"/>
</dbReference>
<dbReference type="EMBL" id="JAXUIC010000011">
    <property type="protein sequence ID" value="KAK4563949.1"/>
    <property type="molecule type" value="Genomic_DNA"/>
</dbReference>
<organism evidence="3 4">
    <name type="scientific">Quercus rubra</name>
    <name type="common">Northern red oak</name>
    <name type="synonym">Quercus borealis</name>
    <dbReference type="NCBI Taxonomy" id="3512"/>
    <lineage>
        <taxon>Eukaryota</taxon>
        <taxon>Viridiplantae</taxon>
        <taxon>Streptophyta</taxon>
        <taxon>Embryophyta</taxon>
        <taxon>Tracheophyta</taxon>
        <taxon>Spermatophyta</taxon>
        <taxon>Magnoliopsida</taxon>
        <taxon>eudicotyledons</taxon>
        <taxon>Gunneridae</taxon>
        <taxon>Pentapetalae</taxon>
        <taxon>rosids</taxon>
        <taxon>fabids</taxon>
        <taxon>Fagales</taxon>
        <taxon>Fagaceae</taxon>
        <taxon>Quercus</taxon>
    </lineage>
</organism>
<protein>
    <submittedName>
        <fullName evidence="3">Uncharacterized protein</fullName>
    </submittedName>
</protein>
<sequence length="185" mass="21196">MATIYCNLNTGSGLKKLNEYLLHRSYSTRYHLNSKRSSSFLCNSKKHFHTTYRRKLKIEKGHQSQQVGSAAAYFQTGIFSARRYFVLLASSVLIITWLNLSNDIYDFDTGADKNKRESVVNLAGSNFTCCLFISCSWLHGADMDIHGGRKYAFNNITGMCDFFWLYISGIDMPIAFFKEKNNPTF</sequence>
<dbReference type="AlphaFoldDB" id="A0AAN7E765"/>
<comment type="caution">
    <text evidence="3">The sequence shown here is derived from an EMBL/GenBank/DDBJ whole genome shotgun (WGS) entry which is preliminary data.</text>
</comment>
<accession>A0AAN7E765</accession>